<dbReference type="Proteomes" id="UP000093000">
    <property type="component" value="Unassembled WGS sequence"/>
</dbReference>
<dbReference type="OrthoDB" id="2213594at2759"/>
<dbReference type="AlphaFoldDB" id="A0A1C7N6P0"/>
<feature type="region of interest" description="Disordered" evidence="1">
    <location>
        <begin position="51"/>
        <end position="73"/>
    </location>
</feature>
<comment type="caution">
    <text evidence="2">The sequence shown here is derived from an EMBL/GenBank/DDBJ whole genome shotgun (WGS) entry which is preliminary data.</text>
</comment>
<name>A0A1C7N6P0_9FUNG</name>
<evidence type="ECO:0000313" key="3">
    <source>
        <dbReference type="Proteomes" id="UP000093000"/>
    </source>
</evidence>
<evidence type="ECO:0000313" key="2">
    <source>
        <dbReference type="EMBL" id="OBZ84770.1"/>
    </source>
</evidence>
<reference evidence="2 3" key="1">
    <citation type="submission" date="2016-03" db="EMBL/GenBank/DDBJ databases">
        <title>Choanephora cucurbitarum.</title>
        <authorList>
            <person name="Min B."/>
            <person name="Park H."/>
            <person name="Park J.-H."/>
            <person name="Shin H.-D."/>
            <person name="Choi I.-G."/>
        </authorList>
    </citation>
    <scope>NUCLEOTIDE SEQUENCE [LARGE SCALE GENOMIC DNA]</scope>
    <source>
        <strain evidence="2 3">KUS-F28377</strain>
    </source>
</reference>
<protein>
    <submittedName>
        <fullName evidence="2">Uncharacterized protein</fullName>
    </submittedName>
</protein>
<dbReference type="EMBL" id="LUGH01000471">
    <property type="protein sequence ID" value="OBZ84770.1"/>
    <property type="molecule type" value="Genomic_DNA"/>
</dbReference>
<feature type="compositionally biased region" description="Basic residues" evidence="1">
    <location>
        <begin position="51"/>
        <end position="62"/>
    </location>
</feature>
<dbReference type="STRING" id="101091.A0A1C7N6P0"/>
<keyword evidence="3" id="KW-1185">Reference proteome</keyword>
<accession>A0A1C7N6P0</accession>
<evidence type="ECO:0000256" key="1">
    <source>
        <dbReference type="SAM" id="MobiDB-lite"/>
    </source>
</evidence>
<proteinExistence type="predicted"/>
<gene>
    <name evidence="2" type="ORF">A0J61_07181</name>
</gene>
<organism evidence="2 3">
    <name type="scientific">Choanephora cucurbitarum</name>
    <dbReference type="NCBI Taxonomy" id="101091"/>
    <lineage>
        <taxon>Eukaryota</taxon>
        <taxon>Fungi</taxon>
        <taxon>Fungi incertae sedis</taxon>
        <taxon>Mucoromycota</taxon>
        <taxon>Mucoromycotina</taxon>
        <taxon>Mucoromycetes</taxon>
        <taxon>Mucorales</taxon>
        <taxon>Mucorineae</taxon>
        <taxon>Choanephoraceae</taxon>
        <taxon>Choanephoroideae</taxon>
        <taxon>Choanephora</taxon>
    </lineage>
</organism>
<dbReference type="InParanoid" id="A0A1C7N6P0"/>
<sequence length="93" mass="10347">MHIRRNFGRFKRGESAKVELSNNRGITVTIVEAICEKGMIDLTLRKSKAVQRKVASNKKRKRSDGASDGVAATVKSGTRSEHFLEFIEGISIK</sequence>